<comment type="subcellular location">
    <subcellularLocation>
        <location evidence="1">Membrane</location>
        <topology evidence="1">Multi-pass membrane protein</topology>
    </subcellularLocation>
</comment>
<feature type="transmembrane region" description="Helical" evidence="6">
    <location>
        <begin position="114"/>
        <end position="134"/>
    </location>
</feature>
<feature type="region of interest" description="Disordered" evidence="5">
    <location>
        <begin position="1"/>
        <end position="105"/>
    </location>
</feature>
<dbReference type="InterPro" id="IPR050186">
    <property type="entry name" value="TPT_transporter"/>
</dbReference>
<dbReference type="Pfam" id="PF03151">
    <property type="entry name" value="TPT"/>
    <property type="match status" value="1"/>
</dbReference>
<keyword evidence="4 6" id="KW-0472">Membrane</keyword>
<evidence type="ECO:0000259" key="7">
    <source>
        <dbReference type="Pfam" id="PF03151"/>
    </source>
</evidence>
<feature type="transmembrane region" description="Helical" evidence="6">
    <location>
        <begin position="254"/>
        <end position="275"/>
    </location>
</feature>
<evidence type="ECO:0000256" key="4">
    <source>
        <dbReference type="ARBA" id="ARBA00023136"/>
    </source>
</evidence>
<name>A0AAV9J106_CYACA</name>
<sequence>MTVCHREESATVAVKVENGSSTARDDRSVNSGALEQRPVVSGSDVDRGGRGVSPGIGSQRREGPPTTDRYHTRNDAHAADHPDVTPIPVDAPRGTSPRPGNKATDRQWAVRRSALAALYYVCVSVGLTVLNKAIFSTYRFAYPLLLVEGQLLVSVLLFYGLDRRRLLTVPRWSWSTARQVLPLTASYLMMLVSGMAGLQGTSLVMYNTLRRTSVGIVMALEYALLGAVPSPAIAACVLFMTLGAAVAGIGDASFALYGYAMILLANLTTSLYIVLVKRVKQCTDLDNFGILFYNCILSLPPVVLLVTVRGQHSALWRTDAHYWRGEFVWVFAAACAMGFVINHAIYYNTNTNSPLTQTVSSQAKDVVLLAASAPFDGTRAITDNALGLSFSFAGSFAYSVIKYREARNR</sequence>
<feature type="transmembrane region" description="Helical" evidence="6">
    <location>
        <begin position="180"/>
        <end position="202"/>
    </location>
</feature>
<comment type="caution">
    <text evidence="8">The sequence shown here is derived from an EMBL/GenBank/DDBJ whole genome shotgun (WGS) entry which is preliminary data.</text>
</comment>
<evidence type="ECO:0000256" key="6">
    <source>
        <dbReference type="SAM" id="Phobius"/>
    </source>
</evidence>
<dbReference type="AlphaFoldDB" id="A0AAV9J106"/>
<keyword evidence="9" id="KW-1185">Reference proteome</keyword>
<dbReference type="EMBL" id="JANCYW010000015">
    <property type="protein sequence ID" value="KAK4538028.1"/>
    <property type="molecule type" value="Genomic_DNA"/>
</dbReference>
<evidence type="ECO:0000256" key="5">
    <source>
        <dbReference type="SAM" id="MobiDB-lite"/>
    </source>
</evidence>
<keyword evidence="2 6" id="KW-0812">Transmembrane</keyword>
<dbReference type="InterPro" id="IPR004853">
    <property type="entry name" value="Sugar_P_trans_dom"/>
</dbReference>
<gene>
    <name evidence="8" type="ORF">CDCA_CDCA15G4053</name>
</gene>
<evidence type="ECO:0000256" key="2">
    <source>
        <dbReference type="ARBA" id="ARBA00022692"/>
    </source>
</evidence>
<evidence type="ECO:0000313" key="9">
    <source>
        <dbReference type="Proteomes" id="UP001301350"/>
    </source>
</evidence>
<organism evidence="8 9">
    <name type="scientific">Cyanidium caldarium</name>
    <name type="common">Red alga</name>
    <dbReference type="NCBI Taxonomy" id="2771"/>
    <lineage>
        <taxon>Eukaryota</taxon>
        <taxon>Rhodophyta</taxon>
        <taxon>Bangiophyceae</taxon>
        <taxon>Cyanidiales</taxon>
        <taxon>Cyanidiaceae</taxon>
        <taxon>Cyanidium</taxon>
    </lineage>
</organism>
<dbReference type="PANTHER" id="PTHR11132">
    <property type="entry name" value="SOLUTE CARRIER FAMILY 35"/>
    <property type="match status" value="1"/>
</dbReference>
<evidence type="ECO:0000313" key="8">
    <source>
        <dbReference type="EMBL" id="KAK4538028.1"/>
    </source>
</evidence>
<reference evidence="8 9" key="1">
    <citation type="submission" date="2022-07" db="EMBL/GenBank/DDBJ databases">
        <title>Genome-wide signatures of adaptation to extreme environments.</title>
        <authorList>
            <person name="Cho C.H."/>
            <person name="Yoon H.S."/>
        </authorList>
    </citation>
    <scope>NUCLEOTIDE SEQUENCE [LARGE SCALE GENOMIC DNA]</scope>
    <source>
        <strain evidence="8 9">DBV 063 E5</strain>
    </source>
</reference>
<proteinExistence type="predicted"/>
<feature type="compositionally biased region" description="Basic and acidic residues" evidence="5">
    <location>
        <begin position="59"/>
        <end position="83"/>
    </location>
</feature>
<dbReference type="GO" id="GO:0016020">
    <property type="term" value="C:membrane"/>
    <property type="evidence" value="ECO:0007669"/>
    <property type="project" value="UniProtKB-SubCell"/>
</dbReference>
<protein>
    <recommendedName>
        <fullName evidence="7">Sugar phosphate transporter domain-containing protein</fullName>
    </recommendedName>
</protein>
<evidence type="ECO:0000256" key="1">
    <source>
        <dbReference type="ARBA" id="ARBA00004141"/>
    </source>
</evidence>
<feature type="transmembrane region" description="Helical" evidence="6">
    <location>
        <begin position="327"/>
        <end position="346"/>
    </location>
</feature>
<keyword evidence="3 6" id="KW-1133">Transmembrane helix</keyword>
<feature type="transmembrane region" description="Helical" evidence="6">
    <location>
        <begin position="222"/>
        <end position="247"/>
    </location>
</feature>
<feature type="domain" description="Sugar phosphate transporter" evidence="7">
    <location>
        <begin position="117"/>
        <end position="399"/>
    </location>
</feature>
<feature type="transmembrane region" description="Helical" evidence="6">
    <location>
        <begin position="287"/>
        <end position="306"/>
    </location>
</feature>
<evidence type="ECO:0000256" key="3">
    <source>
        <dbReference type="ARBA" id="ARBA00022989"/>
    </source>
</evidence>
<accession>A0AAV9J106</accession>
<dbReference type="Proteomes" id="UP001301350">
    <property type="component" value="Unassembled WGS sequence"/>
</dbReference>